<feature type="transmembrane region" description="Helical" evidence="2">
    <location>
        <begin position="12"/>
        <end position="33"/>
    </location>
</feature>
<dbReference type="SMART" id="SM00244">
    <property type="entry name" value="PHB"/>
    <property type="match status" value="1"/>
</dbReference>
<dbReference type="SUPFAM" id="SSF117892">
    <property type="entry name" value="Band 7/SPFH domain"/>
    <property type="match status" value="1"/>
</dbReference>
<accession>A0A238XUC8</accession>
<proteinExistence type="predicted"/>
<organism evidence="4 5">
    <name type="scientific">Desulfurobacterium atlanticum</name>
    <dbReference type="NCBI Taxonomy" id="240169"/>
    <lineage>
        <taxon>Bacteria</taxon>
        <taxon>Pseudomonadati</taxon>
        <taxon>Aquificota</taxon>
        <taxon>Aquificia</taxon>
        <taxon>Desulfurobacteriales</taxon>
        <taxon>Desulfurobacteriaceae</taxon>
        <taxon>Desulfurobacterium</taxon>
    </lineage>
</organism>
<evidence type="ECO:0000313" key="4">
    <source>
        <dbReference type="EMBL" id="SNR61954.1"/>
    </source>
</evidence>
<keyword evidence="5" id="KW-1185">Reference proteome</keyword>
<evidence type="ECO:0000256" key="2">
    <source>
        <dbReference type="SAM" id="Phobius"/>
    </source>
</evidence>
<dbReference type="Proteomes" id="UP000198405">
    <property type="component" value="Unassembled WGS sequence"/>
</dbReference>
<protein>
    <submittedName>
        <fullName evidence="4">Regulator of protease activity HflC, stomatin/prohibitin superfamily</fullName>
    </submittedName>
</protein>
<gene>
    <name evidence="4" type="ORF">SAMN06265340_101241</name>
</gene>
<dbReference type="AlphaFoldDB" id="A0A238XUC8"/>
<dbReference type="InterPro" id="IPR001107">
    <property type="entry name" value="Band_7"/>
</dbReference>
<dbReference type="GO" id="GO:0006508">
    <property type="term" value="P:proteolysis"/>
    <property type="evidence" value="ECO:0007669"/>
    <property type="project" value="UniProtKB-KW"/>
</dbReference>
<dbReference type="PRINTS" id="PR00679">
    <property type="entry name" value="PROHIBITIN"/>
</dbReference>
<name>A0A238XUC8_9BACT</name>
<dbReference type="InterPro" id="IPR000163">
    <property type="entry name" value="Prohibitin"/>
</dbReference>
<dbReference type="InterPro" id="IPR036013">
    <property type="entry name" value="Band_7/SPFH_dom_sf"/>
</dbReference>
<dbReference type="Pfam" id="PF01145">
    <property type="entry name" value="Band_7"/>
    <property type="match status" value="1"/>
</dbReference>
<comment type="subcellular location">
    <subcellularLocation>
        <location evidence="1">Membrane</location>
        <topology evidence="1">Single-pass membrane protein</topology>
    </subcellularLocation>
</comment>
<keyword evidence="4" id="KW-0378">Hydrolase</keyword>
<dbReference type="RefSeq" id="WP_089322270.1">
    <property type="nucleotide sequence ID" value="NZ_FZOB01000001.1"/>
</dbReference>
<dbReference type="CDD" id="cd03401">
    <property type="entry name" value="SPFH_prohibitin"/>
    <property type="match status" value="1"/>
</dbReference>
<evidence type="ECO:0000259" key="3">
    <source>
        <dbReference type="SMART" id="SM00244"/>
    </source>
</evidence>
<keyword evidence="2" id="KW-1133">Transmembrane helix</keyword>
<keyword evidence="2" id="KW-0812">Transmembrane</keyword>
<dbReference type="PANTHER" id="PTHR23222:SF0">
    <property type="entry name" value="PROHIBITIN 1"/>
    <property type="match status" value="1"/>
</dbReference>
<dbReference type="GO" id="GO:0016020">
    <property type="term" value="C:membrane"/>
    <property type="evidence" value="ECO:0007669"/>
    <property type="project" value="UniProtKB-SubCell"/>
</dbReference>
<feature type="domain" description="Band 7" evidence="3">
    <location>
        <begin position="30"/>
        <end position="198"/>
    </location>
</feature>
<dbReference type="PANTHER" id="PTHR23222">
    <property type="entry name" value="PROHIBITIN"/>
    <property type="match status" value="1"/>
</dbReference>
<reference evidence="5" key="1">
    <citation type="submission" date="2017-06" db="EMBL/GenBank/DDBJ databases">
        <authorList>
            <person name="Varghese N."/>
            <person name="Submissions S."/>
        </authorList>
    </citation>
    <scope>NUCLEOTIDE SEQUENCE [LARGE SCALE GENOMIC DNA]</scope>
    <source>
        <strain evidence="5">DSM 15668</strain>
    </source>
</reference>
<dbReference type="GO" id="GO:0008233">
    <property type="term" value="F:peptidase activity"/>
    <property type="evidence" value="ECO:0007669"/>
    <property type="project" value="UniProtKB-KW"/>
</dbReference>
<keyword evidence="2" id="KW-0472">Membrane</keyword>
<sequence>MTESDRLKKTPLKPFFFIPVFFLIIILLVNSFITIDAGEVGVRLRLGKIDKEELYPGFHFIIPAVDKVVIFSTRVEKIDMTQAHRNPISALSMEGLPAVLDVTILYRIVPSKADEIYKNFGTDYAQKLIVPIARESVRNIVAQYKIEDLYSSKRAELQKRIFDEIRTRLEGDNIKVTDVLLRNVKLPAKVVEKIEEKLRAKEEAEKMKFVIQKEKLEAERKITEAKGIAESNKIIADSLSNSYLQWYYLQTIKSLANGPNNTFIITPYDKNLVPLLNLNKK</sequence>
<evidence type="ECO:0000313" key="5">
    <source>
        <dbReference type="Proteomes" id="UP000198405"/>
    </source>
</evidence>
<evidence type="ECO:0000256" key="1">
    <source>
        <dbReference type="ARBA" id="ARBA00004167"/>
    </source>
</evidence>
<dbReference type="EMBL" id="FZOB01000001">
    <property type="protein sequence ID" value="SNR61954.1"/>
    <property type="molecule type" value="Genomic_DNA"/>
</dbReference>
<dbReference type="Gene3D" id="3.30.479.30">
    <property type="entry name" value="Band 7 domain"/>
    <property type="match status" value="1"/>
</dbReference>
<keyword evidence="4" id="KW-0645">Protease</keyword>
<dbReference type="OrthoDB" id="9812991at2"/>